<name>A0A2H3J7U4_WOLCO</name>
<dbReference type="EMBL" id="KB467831">
    <property type="protein sequence ID" value="PCH33708.1"/>
    <property type="molecule type" value="Genomic_DNA"/>
</dbReference>
<keyword evidence="8" id="KW-1185">Reference proteome</keyword>
<dbReference type="STRING" id="742152.A0A2H3J7U4"/>
<proteinExistence type="predicted"/>
<evidence type="ECO:0000256" key="1">
    <source>
        <dbReference type="ARBA" id="ARBA00004448"/>
    </source>
</evidence>
<dbReference type="GO" id="GO:0005743">
    <property type="term" value="C:mitochondrial inner membrane"/>
    <property type="evidence" value="ECO:0007669"/>
    <property type="project" value="UniProtKB-SubCell"/>
</dbReference>
<gene>
    <name evidence="7" type="ORF">WOLCODRAFT_135276</name>
</gene>
<reference evidence="7 8" key="1">
    <citation type="journal article" date="2012" name="Science">
        <title>The Paleozoic origin of enzymatic lignin decomposition reconstructed from 31 fungal genomes.</title>
        <authorList>
            <person name="Floudas D."/>
            <person name="Binder M."/>
            <person name="Riley R."/>
            <person name="Barry K."/>
            <person name="Blanchette R.A."/>
            <person name="Henrissat B."/>
            <person name="Martinez A.T."/>
            <person name="Otillar R."/>
            <person name="Spatafora J.W."/>
            <person name="Yadav J.S."/>
            <person name="Aerts A."/>
            <person name="Benoit I."/>
            <person name="Boyd A."/>
            <person name="Carlson A."/>
            <person name="Copeland A."/>
            <person name="Coutinho P.M."/>
            <person name="de Vries R.P."/>
            <person name="Ferreira P."/>
            <person name="Findley K."/>
            <person name="Foster B."/>
            <person name="Gaskell J."/>
            <person name="Glotzer D."/>
            <person name="Gorecki P."/>
            <person name="Heitman J."/>
            <person name="Hesse C."/>
            <person name="Hori C."/>
            <person name="Igarashi K."/>
            <person name="Jurgens J.A."/>
            <person name="Kallen N."/>
            <person name="Kersten P."/>
            <person name="Kohler A."/>
            <person name="Kuees U."/>
            <person name="Kumar T.K.A."/>
            <person name="Kuo A."/>
            <person name="LaButti K."/>
            <person name="Larrondo L.F."/>
            <person name="Lindquist E."/>
            <person name="Ling A."/>
            <person name="Lombard V."/>
            <person name="Lucas S."/>
            <person name="Lundell T."/>
            <person name="Martin R."/>
            <person name="McLaughlin D.J."/>
            <person name="Morgenstern I."/>
            <person name="Morin E."/>
            <person name="Murat C."/>
            <person name="Nagy L.G."/>
            <person name="Nolan M."/>
            <person name="Ohm R.A."/>
            <person name="Patyshakuliyeva A."/>
            <person name="Rokas A."/>
            <person name="Ruiz-Duenas F.J."/>
            <person name="Sabat G."/>
            <person name="Salamov A."/>
            <person name="Samejima M."/>
            <person name="Schmutz J."/>
            <person name="Slot J.C."/>
            <person name="St John F."/>
            <person name="Stenlid J."/>
            <person name="Sun H."/>
            <person name="Sun S."/>
            <person name="Syed K."/>
            <person name="Tsang A."/>
            <person name="Wiebenga A."/>
            <person name="Young D."/>
            <person name="Pisabarro A."/>
            <person name="Eastwood D.C."/>
            <person name="Martin F."/>
            <person name="Cullen D."/>
            <person name="Grigoriev I.V."/>
            <person name="Hibbett D.S."/>
        </authorList>
    </citation>
    <scope>NUCLEOTIDE SEQUENCE [LARGE SCALE GENOMIC DNA]</scope>
    <source>
        <strain evidence="7 8">MD-104</strain>
    </source>
</reference>
<keyword evidence="2" id="KW-0812">Transmembrane</keyword>
<dbReference type="PANTHER" id="PTHR21382:SF1">
    <property type="entry name" value="NADH DEHYDROGENASE [UBIQUINONE] 1 ALPHA SUBCOMPLEX SUBUNIT 11"/>
    <property type="match status" value="1"/>
</dbReference>
<dbReference type="OrthoDB" id="1913277at2759"/>
<accession>A0A2H3J7U4</accession>
<evidence type="ECO:0000256" key="2">
    <source>
        <dbReference type="ARBA" id="ARBA00022692"/>
    </source>
</evidence>
<evidence type="ECO:0000256" key="6">
    <source>
        <dbReference type="ARBA" id="ARBA00023136"/>
    </source>
</evidence>
<dbReference type="GO" id="GO:0045271">
    <property type="term" value="C:respiratory chain complex I"/>
    <property type="evidence" value="ECO:0007669"/>
    <property type="project" value="InterPro"/>
</dbReference>
<keyword evidence="4" id="KW-1133">Transmembrane helix</keyword>
<evidence type="ECO:0000313" key="7">
    <source>
        <dbReference type="EMBL" id="PCH33708.1"/>
    </source>
</evidence>
<sequence>MAENDPSASSAASESYEPKQALQAASAVGLQAAGVGAFVSAIQNALGSHSSGAAGVLTRTGGTIGFFAAMGATFAFTEAAVANNRQKDDAVNGAAGACAAGFLAGIRSRSLPLAIASCAVLGSVMGTFDYAGKALQTPVSQEERRQRFFKHTPPTHAAHSSASE</sequence>
<dbReference type="InterPro" id="IPR039205">
    <property type="entry name" value="NDUFA11"/>
</dbReference>
<protein>
    <submittedName>
        <fullName evidence="7">Uncharacterized protein</fullName>
    </submittedName>
</protein>
<dbReference type="GO" id="GO:0006120">
    <property type="term" value="P:mitochondrial electron transport, NADH to ubiquinone"/>
    <property type="evidence" value="ECO:0007669"/>
    <property type="project" value="InterPro"/>
</dbReference>
<keyword evidence="3" id="KW-0999">Mitochondrion inner membrane</keyword>
<evidence type="ECO:0000256" key="5">
    <source>
        <dbReference type="ARBA" id="ARBA00023128"/>
    </source>
</evidence>
<keyword evidence="6" id="KW-0472">Membrane</keyword>
<dbReference type="OMA" id="NFRQKDD"/>
<organism evidence="7 8">
    <name type="scientific">Wolfiporia cocos (strain MD-104)</name>
    <name type="common">Brown rot fungus</name>
    <dbReference type="NCBI Taxonomy" id="742152"/>
    <lineage>
        <taxon>Eukaryota</taxon>
        <taxon>Fungi</taxon>
        <taxon>Dikarya</taxon>
        <taxon>Basidiomycota</taxon>
        <taxon>Agaricomycotina</taxon>
        <taxon>Agaricomycetes</taxon>
        <taxon>Polyporales</taxon>
        <taxon>Phaeolaceae</taxon>
        <taxon>Wolfiporia</taxon>
    </lineage>
</organism>
<dbReference type="PANTHER" id="PTHR21382">
    <property type="entry name" value="NADH-UBIQUINONE OXIDOREDUCTASE SUBUNIT"/>
    <property type="match status" value="1"/>
</dbReference>
<evidence type="ECO:0000313" key="8">
    <source>
        <dbReference type="Proteomes" id="UP000218811"/>
    </source>
</evidence>
<dbReference type="AlphaFoldDB" id="A0A2H3J7U4"/>
<evidence type="ECO:0000256" key="3">
    <source>
        <dbReference type="ARBA" id="ARBA00022792"/>
    </source>
</evidence>
<dbReference type="Proteomes" id="UP000218811">
    <property type="component" value="Unassembled WGS sequence"/>
</dbReference>
<comment type="subcellular location">
    <subcellularLocation>
        <location evidence="1">Mitochondrion inner membrane</location>
        <topology evidence="1">Multi-pass membrane protein</topology>
    </subcellularLocation>
</comment>
<keyword evidence="5" id="KW-0496">Mitochondrion</keyword>
<evidence type="ECO:0000256" key="4">
    <source>
        <dbReference type="ARBA" id="ARBA00022989"/>
    </source>
</evidence>